<keyword evidence="3 5" id="KW-1133">Transmembrane helix</keyword>
<accession>A0A848CHN4</accession>
<feature type="region of interest" description="Disordered" evidence="6">
    <location>
        <begin position="1"/>
        <end position="178"/>
    </location>
</feature>
<keyword evidence="5" id="KW-0813">Transport</keyword>
<keyword evidence="5" id="KW-1003">Cell membrane</keyword>
<dbReference type="AlphaFoldDB" id="A0A848CHN4"/>
<keyword evidence="4 5" id="KW-0472">Membrane</keyword>
<keyword evidence="2 5" id="KW-0812">Transmembrane</keyword>
<keyword evidence="5" id="KW-0811">Translocation</keyword>
<feature type="transmembrane region" description="Helical" evidence="5">
    <location>
        <begin position="329"/>
        <end position="352"/>
    </location>
</feature>
<evidence type="ECO:0000256" key="1">
    <source>
        <dbReference type="ARBA" id="ARBA00004141"/>
    </source>
</evidence>
<dbReference type="PROSITE" id="PS01218">
    <property type="entry name" value="TATC"/>
    <property type="match status" value="1"/>
</dbReference>
<feature type="transmembrane region" description="Helical" evidence="5">
    <location>
        <begin position="192"/>
        <end position="210"/>
    </location>
</feature>
<name>A0A848CHN4_9BACT</name>
<feature type="transmembrane region" description="Helical" evidence="5">
    <location>
        <begin position="364"/>
        <end position="382"/>
    </location>
</feature>
<evidence type="ECO:0000256" key="5">
    <source>
        <dbReference type="HAMAP-Rule" id="MF_00902"/>
    </source>
</evidence>
<dbReference type="GO" id="GO:0033281">
    <property type="term" value="C:TAT protein transport complex"/>
    <property type="evidence" value="ECO:0007669"/>
    <property type="project" value="UniProtKB-UniRule"/>
</dbReference>
<evidence type="ECO:0000256" key="4">
    <source>
        <dbReference type="ARBA" id="ARBA00023136"/>
    </source>
</evidence>
<feature type="compositionally biased region" description="Low complexity" evidence="6">
    <location>
        <begin position="510"/>
        <end position="533"/>
    </location>
</feature>
<comment type="subcellular location">
    <subcellularLocation>
        <location evidence="5">Cell membrane</location>
        <topology evidence="5">Multi-pass membrane protein</topology>
    </subcellularLocation>
    <subcellularLocation>
        <location evidence="1">Membrane</location>
        <topology evidence="1">Multi-pass membrane protein</topology>
    </subcellularLocation>
</comment>
<dbReference type="PRINTS" id="PR01840">
    <property type="entry name" value="TATCFAMILY"/>
</dbReference>
<feature type="compositionally biased region" description="Pro residues" evidence="6">
    <location>
        <begin position="425"/>
        <end position="439"/>
    </location>
</feature>
<feature type="region of interest" description="Disordered" evidence="6">
    <location>
        <begin position="414"/>
        <end position="547"/>
    </location>
</feature>
<evidence type="ECO:0000256" key="6">
    <source>
        <dbReference type="SAM" id="MobiDB-lite"/>
    </source>
</evidence>
<sequence>MSTTQDKQDLTVTVTTPEQDAPLSSAAPQTVAAGEDLPEAAEEKAAPVMASATGPEQTAPLTAQEGAVPSAQDGEAAIPEPPADSPLAQALAKARAEAEEAPAPVEQPAAPAPEAQADDAAPAAANAPADPLPDTAAPAPDAVAAPAPQGGDDAGQPPVPPATAAAGTGGTPEPEEKTMGLMDHLNELRWRLVRCFIAAGVGFLLCWTVVEPIFNFITAPLLSALPAHGTAMYTTLPEPFFVRMFVAFVTGLFVTSPYIFYQIWAFISPGLYEEEKKGLLPIALLSAIFFIGGGVFCYFIVFPYAFNFFLGFSSEQIQAMPRITDYLDFVIKLLLAFGLIFEMPLFSFFLSRMGLITAQMMCKARRYAVLCIFIVAAILTPPDVVSQLLMAMPMLLLYEISILVAAAFGRKKKEKKEEEEGTPGDPAPADPAPASPAPEGPDGTTVAATAAAAATVAAMSDDDAQRMPPEEETPAPAMETAEISTTEAAGTSEELPEGTGDHPVEQEGLAPDAADTATPAEQQDDPASVAEVPAADDDPATPAKDKE</sequence>
<dbReference type="HAMAP" id="MF_00902">
    <property type="entry name" value="TatC"/>
    <property type="match status" value="1"/>
</dbReference>
<evidence type="ECO:0000313" key="8">
    <source>
        <dbReference type="Proteomes" id="UP000522333"/>
    </source>
</evidence>
<evidence type="ECO:0000256" key="3">
    <source>
        <dbReference type="ARBA" id="ARBA00022989"/>
    </source>
</evidence>
<dbReference type="PANTHER" id="PTHR30371">
    <property type="entry name" value="SEC-INDEPENDENT PROTEIN TRANSLOCASE PROTEIN TATC"/>
    <property type="match status" value="1"/>
</dbReference>
<comment type="function">
    <text evidence="5">Part of the twin-arginine translocation (Tat) system that transports large folded proteins containing a characteristic twin-arginine motif in their signal peptide across membranes.</text>
</comment>
<dbReference type="GO" id="GO:0043953">
    <property type="term" value="P:protein transport by the Tat complex"/>
    <property type="evidence" value="ECO:0007669"/>
    <property type="project" value="UniProtKB-UniRule"/>
</dbReference>
<feature type="transmembrane region" description="Helical" evidence="5">
    <location>
        <begin position="388"/>
        <end position="408"/>
    </location>
</feature>
<gene>
    <name evidence="5 7" type="primary">tatC</name>
    <name evidence="7" type="ORF">HF854_10865</name>
</gene>
<dbReference type="EMBL" id="JABAFY010000056">
    <property type="protein sequence ID" value="NME53004.1"/>
    <property type="molecule type" value="Genomic_DNA"/>
</dbReference>
<feature type="transmembrane region" description="Helical" evidence="5">
    <location>
        <begin position="240"/>
        <end position="261"/>
    </location>
</feature>
<keyword evidence="5" id="KW-0653">Protein transport</keyword>
<proteinExistence type="inferred from homology"/>
<reference evidence="7 8" key="1">
    <citation type="submission" date="2020-04" db="EMBL/GenBank/DDBJ databases">
        <authorList>
            <person name="Hitch T.C.A."/>
            <person name="Wylensek D."/>
            <person name="Clavel T."/>
        </authorList>
    </citation>
    <scope>NUCLEOTIDE SEQUENCE [LARGE SCALE GENOMIC DNA]</scope>
    <source>
        <strain evidence="7 8">PG-251-APC-1</strain>
    </source>
</reference>
<feature type="compositionally biased region" description="Polar residues" evidence="6">
    <location>
        <begin position="1"/>
        <end position="18"/>
    </location>
</feature>
<dbReference type="InterPro" id="IPR019820">
    <property type="entry name" value="Sec-indep_translocase_CS"/>
</dbReference>
<evidence type="ECO:0000313" key="7">
    <source>
        <dbReference type="EMBL" id="NME53004.1"/>
    </source>
</evidence>
<feature type="compositionally biased region" description="Low complexity" evidence="6">
    <location>
        <begin position="101"/>
        <end position="166"/>
    </location>
</feature>
<protein>
    <recommendedName>
        <fullName evidence="5">Sec-independent protein translocase protein TatC</fullName>
    </recommendedName>
</protein>
<dbReference type="Pfam" id="PF00902">
    <property type="entry name" value="TatC"/>
    <property type="match status" value="1"/>
</dbReference>
<dbReference type="Proteomes" id="UP000522333">
    <property type="component" value="Unassembled WGS sequence"/>
</dbReference>
<evidence type="ECO:0000256" key="2">
    <source>
        <dbReference type="ARBA" id="ARBA00022692"/>
    </source>
</evidence>
<dbReference type="NCBIfam" id="TIGR00945">
    <property type="entry name" value="tatC"/>
    <property type="match status" value="1"/>
</dbReference>
<comment type="subunit">
    <text evidence="5">Forms a complex with TatA.</text>
</comment>
<organism evidence="7 8">
    <name type="scientific">Desulfovibrio piger</name>
    <dbReference type="NCBI Taxonomy" id="901"/>
    <lineage>
        <taxon>Bacteria</taxon>
        <taxon>Pseudomonadati</taxon>
        <taxon>Thermodesulfobacteriota</taxon>
        <taxon>Desulfovibrionia</taxon>
        <taxon>Desulfovibrionales</taxon>
        <taxon>Desulfovibrionaceae</taxon>
        <taxon>Desulfovibrio</taxon>
    </lineage>
</organism>
<feature type="transmembrane region" description="Helical" evidence="5">
    <location>
        <begin position="282"/>
        <end position="309"/>
    </location>
</feature>
<feature type="compositionally biased region" description="Low complexity" evidence="6">
    <location>
        <begin position="440"/>
        <end position="458"/>
    </location>
</feature>
<dbReference type="PANTHER" id="PTHR30371:SF0">
    <property type="entry name" value="SEC-INDEPENDENT PROTEIN TRANSLOCASE PROTEIN TATC, CHLOROPLASTIC-RELATED"/>
    <property type="match status" value="1"/>
</dbReference>
<dbReference type="InterPro" id="IPR002033">
    <property type="entry name" value="TatC"/>
</dbReference>
<dbReference type="GO" id="GO:0009977">
    <property type="term" value="F:proton motive force dependent protein transmembrane transporter activity"/>
    <property type="evidence" value="ECO:0007669"/>
    <property type="project" value="TreeGrafter"/>
</dbReference>
<comment type="similarity">
    <text evidence="5">Belongs to the TatC family.</text>
</comment>
<dbReference type="GO" id="GO:0065002">
    <property type="term" value="P:intracellular protein transmembrane transport"/>
    <property type="evidence" value="ECO:0007669"/>
    <property type="project" value="TreeGrafter"/>
</dbReference>
<comment type="caution">
    <text evidence="7">The sequence shown here is derived from an EMBL/GenBank/DDBJ whole genome shotgun (WGS) entry which is preliminary data.</text>
</comment>